<sequence length="1143" mass="126633">MDNRAFEEGNDMHGVLEHGDIVLADVALSADKEIAKTDTEVSAQPIGFQDQVSPDTFHELPNRPPDNQQDRKQLNAGSRFHVSTISSGIELENLQPGWVKAENSIVSEKESQPDMIRKGIIATTHSQGQERNRKMSRDVIPSIEHYRSHPQVQTTVRRPTMHELCNQISEEVSLHEFDETLANDDVKGNGEENVTESVKFGWIEGVLIRNMMSIWGVMLFLRLSWVVAQAGIGETLIIIAISTFITLVTALSMSAISTNGEIGGGGTYFVMSRVLGPEFGGSIGIIFAIANAMDCSLNVVGFAQAVQDMMMEYGGVILFDGAYNDIRVIGTITMIFVCAICGLGSQYETKMKDIMFIIMLASLANFLAGSIMGPSSELEEARGFVGYSVHLLTENWEPAYSVTSGQIQNFISVFSVYFPASIGILAGANVSGDLKDPNTAIPKGTILAIIICSISYAGVAIICAATMARQATGNVMDLANGTHLNCSSSVNGTDCRSGLYYDYQAMSLVSAFAPLNYVGCIAATISSALSDFVSCPALLEVIAADKLYPYWMVGFWGKRSGTSNQPYRAFGFTFVLALAFVLIAELDMIALLISDFFLATFALMNFSTFHVSLVKPIGWRPTFKYYNTWLSLLTGILSILSMILISLPIAVITIAIVLFFYMVVLYRKPEVNWGSSTQAQTYRAALTSIQQLVHIEEHVKNYRPQILVLTGLPNTRPALVDFAYLICKNNSLMICGNIVEEKLKFEMRSKLQQKAYRYLRFTNIKGFCAVADNSNLHTGVAAMLGLAGVGKVKPNILLMGYKNNWSTCDRTALDQYVLTIHTGFEMNVGVAILRLQEGLDCSQILADIDDLILNKFPKDKKKNHKSNEWSVTSNSFGNFSTDGDTTVTSVTMLNDESKVEETEESESPNDNEGRRTLVLGVTKSKKSKRSKKLAITYRDPEGNQLPKSVMNKIIVFQKKQKKDTIDIWWLSDDGGLTLLLPVIINSRSNWSETKLRIFCTASGVHELEKEQKGMAVLLSKFRIDYSDLVIISDVDEAPKKKTKKWFDDVIRPFLQPEPNGAGPQITEQQLEMFQYKTNRHLKLRELLLDHSSDSNLVVMTLPMPRSQSLCAPLYMAWLEALTANMPPFMLVRGNQTSVLTFYV</sequence>
<organism evidence="9 10">
    <name type="scientific">Daphnia magna</name>
    <dbReference type="NCBI Taxonomy" id="35525"/>
    <lineage>
        <taxon>Eukaryota</taxon>
        <taxon>Metazoa</taxon>
        <taxon>Ecdysozoa</taxon>
        <taxon>Arthropoda</taxon>
        <taxon>Crustacea</taxon>
        <taxon>Branchiopoda</taxon>
        <taxon>Diplostraca</taxon>
        <taxon>Cladocera</taxon>
        <taxon>Anomopoda</taxon>
        <taxon>Daphniidae</taxon>
        <taxon>Daphnia</taxon>
    </lineage>
</organism>
<keyword evidence="4 6" id="KW-0472">Membrane</keyword>
<evidence type="ECO:0000256" key="3">
    <source>
        <dbReference type="ARBA" id="ARBA00022989"/>
    </source>
</evidence>
<dbReference type="Proteomes" id="UP001234178">
    <property type="component" value="Unassembled WGS sequence"/>
</dbReference>
<feature type="transmembrane region" description="Helical" evidence="6">
    <location>
        <begin position="236"/>
        <end position="258"/>
    </location>
</feature>
<feature type="transmembrane region" description="Helical" evidence="6">
    <location>
        <begin position="446"/>
        <end position="468"/>
    </location>
</feature>
<evidence type="ECO:0000259" key="8">
    <source>
        <dbReference type="Pfam" id="PF03522"/>
    </source>
</evidence>
<feature type="transmembrane region" description="Helical" evidence="6">
    <location>
        <begin position="326"/>
        <end position="347"/>
    </location>
</feature>
<gene>
    <name evidence="9" type="ORF">OUZ56_008868</name>
</gene>
<feature type="transmembrane region" description="Helical" evidence="6">
    <location>
        <begin position="279"/>
        <end position="306"/>
    </location>
</feature>
<keyword evidence="2 6" id="KW-0812">Transmembrane</keyword>
<dbReference type="InterPro" id="IPR004842">
    <property type="entry name" value="SLC12A_fam"/>
</dbReference>
<feature type="transmembrane region" description="Helical" evidence="6">
    <location>
        <begin position="567"/>
        <end position="584"/>
    </location>
</feature>
<evidence type="ECO:0000256" key="1">
    <source>
        <dbReference type="ARBA" id="ARBA00004141"/>
    </source>
</evidence>
<comment type="caution">
    <text evidence="9">The sequence shown here is derived from an EMBL/GenBank/DDBJ whole genome shotgun (WGS) entry which is preliminary data.</text>
</comment>
<dbReference type="InterPro" id="IPR004841">
    <property type="entry name" value="AA-permease/SLC12A_dom"/>
</dbReference>
<evidence type="ECO:0000256" key="5">
    <source>
        <dbReference type="SAM" id="MobiDB-lite"/>
    </source>
</evidence>
<feature type="region of interest" description="Disordered" evidence="5">
    <location>
        <begin position="39"/>
        <end position="73"/>
    </location>
</feature>
<feature type="region of interest" description="Disordered" evidence="5">
    <location>
        <begin position="894"/>
        <end position="925"/>
    </location>
</feature>
<comment type="subcellular location">
    <subcellularLocation>
        <location evidence="1">Membrane</location>
        <topology evidence="1">Multi-pass membrane protein</topology>
    </subcellularLocation>
</comment>
<keyword evidence="10" id="KW-1185">Reference proteome</keyword>
<evidence type="ECO:0000259" key="7">
    <source>
        <dbReference type="Pfam" id="PF00324"/>
    </source>
</evidence>
<evidence type="ECO:0000256" key="2">
    <source>
        <dbReference type="ARBA" id="ARBA00022692"/>
    </source>
</evidence>
<dbReference type="Gene3D" id="1.20.1740.10">
    <property type="entry name" value="Amino acid/polyamine transporter I"/>
    <property type="match status" value="1"/>
</dbReference>
<dbReference type="PANTHER" id="PTHR11827">
    <property type="entry name" value="SOLUTE CARRIER FAMILY 12, CATION COTRANSPORTERS"/>
    <property type="match status" value="1"/>
</dbReference>
<evidence type="ECO:0000256" key="4">
    <source>
        <dbReference type="ARBA" id="ARBA00023136"/>
    </source>
</evidence>
<dbReference type="NCBIfam" id="TIGR00930">
    <property type="entry name" value="2a30"/>
    <property type="match status" value="1"/>
</dbReference>
<proteinExistence type="predicted"/>
<evidence type="ECO:0000313" key="10">
    <source>
        <dbReference type="Proteomes" id="UP001234178"/>
    </source>
</evidence>
<feature type="transmembrane region" description="Helical" evidence="6">
    <location>
        <begin position="590"/>
        <end position="613"/>
    </location>
</feature>
<evidence type="ECO:0000313" key="9">
    <source>
        <dbReference type="EMBL" id="KAK4023458.1"/>
    </source>
</evidence>
<reference evidence="9 10" key="1">
    <citation type="journal article" date="2023" name="Nucleic Acids Res.">
        <title>The hologenome of Daphnia magna reveals possible DNA methylation and microbiome-mediated evolution of the host genome.</title>
        <authorList>
            <person name="Chaturvedi A."/>
            <person name="Li X."/>
            <person name="Dhandapani V."/>
            <person name="Marshall H."/>
            <person name="Kissane S."/>
            <person name="Cuenca-Cambronero M."/>
            <person name="Asole G."/>
            <person name="Calvet F."/>
            <person name="Ruiz-Romero M."/>
            <person name="Marangio P."/>
            <person name="Guigo R."/>
            <person name="Rago D."/>
            <person name="Mirbahai L."/>
            <person name="Eastwood N."/>
            <person name="Colbourne J.K."/>
            <person name="Zhou J."/>
            <person name="Mallon E."/>
            <person name="Orsini L."/>
        </authorList>
    </citation>
    <scope>NUCLEOTIDE SEQUENCE [LARGE SCALE GENOMIC DNA]</scope>
    <source>
        <strain evidence="9">LRV0_1</strain>
    </source>
</reference>
<feature type="domain" description="Amino acid permease/ SLC12A" evidence="7">
    <location>
        <begin position="205"/>
        <end position="707"/>
    </location>
</feature>
<evidence type="ECO:0008006" key="11">
    <source>
        <dbReference type="Google" id="ProtNLM"/>
    </source>
</evidence>
<dbReference type="EMBL" id="JAOYFB010000037">
    <property type="protein sequence ID" value="KAK4023458.1"/>
    <property type="molecule type" value="Genomic_DNA"/>
</dbReference>
<dbReference type="InterPro" id="IPR018491">
    <property type="entry name" value="SLC12_C"/>
</dbReference>
<feature type="transmembrane region" description="Helical" evidence="6">
    <location>
        <begin position="212"/>
        <end position="230"/>
    </location>
</feature>
<dbReference type="PANTHER" id="PTHR11827:SF103">
    <property type="entry name" value="SODIUM CHLORIDE COTRANSPORTER 69, ISOFORM E"/>
    <property type="match status" value="1"/>
</dbReference>
<feature type="domain" description="SLC12A transporter C-terminal" evidence="8">
    <location>
        <begin position="716"/>
        <end position="1142"/>
    </location>
</feature>
<dbReference type="Pfam" id="PF00324">
    <property type="entry name" value="AA_permease"/>
    <property type="match status" value="1"/>
</dbReference>
<accession>A0ABR0AEP7</accession>
<name>A0ABR0AEP7_9CRUS</name>
<dbReference type="Pfam" id="PF03522">
    <property type="entry name" value="SLC12"/>
    <property type="match status" value="1"/>
</dbReference>
<keyword evidence="3 6" id="KW-1133">Transmembrane helix</keyword>
<protein>
    <recommendedName>
        <fullName evidence="11">Bumetanide-sensitive na-k-cl cotransport protein</fullName>
    </recommendedName>
</protein>
<evidence type="ECO:0000256" key="6">
    <source>
        <dbReference type="SAM" id="Phobius"/>
    </source>
</evidence>